<dbReference type="NCBIfam" id="NF009527">
    <property type="entry name" value="PRK12891.1"/>
    <property type="match status" value="1"/>
</dbReference>
<dbReference type="Gene3D" id="3.40.630.10">
    <property type="entry name" value="Zn peptidases"/>
    <property type="match status" value="1"/>
</dbReference>
<organism evidence="4 5">
    <name type="scientific">Candidatus Pantoea floridensis</name>
    <dbReference type="NCBI Taxonomy" id="1938870"/>
    <lineage>
        <taxon>Bacteria</taxon>
        <taxon>Pseudomonadati</taxon>
        <taxon>Pseudomonadota</taxon>
        <taxon>Gammaproteobacteria</taxon>
        <taxon>Enterobacterales</taxon>
        <taxon>Erwiniaceae</taxon>
        <taxon>Pantoea</taxon>
    </lineage>
</organism>
<dbReference type="NCBIfam" id="NF006771">
    <property type="entry name" value="PRK09290.1-5"/>
    <property type="match status" value="1"/>
</dbReference>
<dbReference type="GO" id="GO:0046872">
    <property type="term" value="F:metal ion binding"/>
    <property type="evidence" value="ECO:0007669"/>
    <property type="project" value="UniProtKB-KW"/>
</dbReference>
<evidence type="ECO:0000313" key="4">
    <source>
        <dbReference type="EMBL" id="SOD39029.1"/>
    </source>
</evidence>
<dbReference type="InterPro" id="IPR036264">
    <property type="entry name" value="Bact_exopeptidase_dim_dom"/>
</dbReference>
<comment type="cofactor">
    <cofactor evidence="3">
        <name>Zn(2+)</name>
        <dbReference type="ChEBI" id="CHEBI:29105"/>
    </cofactor>
    <text evidence="3">Binds 2 Zn(2+) ions per subunit.</text>
</comment>
<keyword evidence="5" id="KW-1185">Reference proteome</keyword>
<dbReference type="CDD" id="cd03884">
    <property type="entry name" value="M20_bAS"/>
    <property type="match status" value="1"/>
</dbReference>
<name>A0A286BXZ3_9GAMM</name>
<feature type="binding site" evidence="3">
    <location>
        <position position="191"/>
    </location>
    <ligand>
        <name>Zn(2+)</name>
        <dbReference type="ChEBI" id="CHEBI:29105"/>
        <label>1</label>
    </ligand>
</feature>
<proteinExistence type="inferred from homology"/>
<dbReference type="SUPFAM" id="SSF53187">
    <property type="entry name" value="Zn-dependent exopeptidases"/>
    <property type="match status" value="1"/>
</dbReference>
<dbReference type="GO" id="GO:0016813">
    <property type="term" value="F:hydrolase activity, acting on carbon-nitrogen (but not peptide) bonds, in linear amidines"/>
    <property type="evidence" value="ECO:0007669"/>
    <property type="project" value="InterPro"/>
</dbReference>
<dbReference type="SUPFAM" id="SSF55031">
    <property type="entry name" value="Bacterial exopeptidase dimerisation domain"/>
    <property type="match status" value="1"/>
</dbReference>
<dbReference type="NCBIfam" id="NF006769">
    <property type="entry name" value="PRK09290.1-3"/>
    <property type="match status" value="1"/>
</dbReference>
<dbReference type="PANTHER" id="PTHR32494">
    <property type="entry name" value="ALLANTOATE DEIMINASE-RELATED"/>
    <property type="match status" value="1"/>
</dbReference>
<feature type="binding site" evidence="3">
    <location>
        <position position="130"/>
    </location>
    <ligand>
        <name>Zn(2+)</name>
        <dbReference type="ChEBI" id="CHEBI:29105"/>
        <label>2</label>
    </ligand>
</feature>
<dbReference type="Gene3D" id="3.30.70.360">
    <property type="match status" value="1"/>
</dbReference>
<dbReference type="PANTHER" id="PTHR32494:SF5">
    <property type="entry name" value="ALLANTOATE AMIDOHYDROLASE"/>
    <property type="match status" value="1"/>
</dbReference>
<keyword evidence="3" id="KW-0862">Zinc</keyword>
<keyword evidence="3" id="KW-0479">Metal-binding</keyword>
<dbReference type="OrthoDB" id="9808195at2"/>
<sequence>MSITARINAQRLWQSLETFATFGATPAGGVTRLTLSEEDRQGRDTLKRWAAEAGFSCEIDELGSMFIRRPGKNAGLAPVMICSHADSQPQGGNYDGVYGVLAGLEVLRTLNDHEIQTERDILLVNWTNEEGARFAPAMLASGVWAGVFSKAFALSRLDSAGISVAEALETIGYQGRHKVQPIDLHACYELHIEQGPILEETRTDIGIVHAAMGQRWFEVTLQGFAAHAGTTPMDLRQDAMCGFAEIVLAVEKIAQQSGKDGRGTIGMSRVVPNSRNVVPGEVFFTVEFRHPESKSLEVMESGLHDALNTLSHRHLTVHVEKIFDYAPIKFDQCCVSRIEKAVEHLEFSQSNMVSGAGHDACYIQRVAPTAIIFIPCVKGISHNEAEAILPEWSEKGANTLFRTIIIAANESE</sequence>
<feature type="binding site" evidence="3">
    <location>
        <position position="84"/>
    </location>
    <ligand>
        <name>Zn(2+)</name>
        <dbReference type="ChEBI" id="CHEBI:29105"/>
        <label>1</label>
    </ligand>
</feature>
<dbReference type="InterPro" id="IPR010158">
    <property type="entry name" value="Amidase_Cbmase"/>
</dbReference>
<accession>A0A286BXZ3</accession>
<dbReference type="Pfam" id="PF01546">
    <property type="entry name" value="Peptidase_M20"/>
    <property type="match status" value="1"/>
</dbReference>
<feature type="binding site" evidence="3">
    <location>
        <position position="95"/>
    </location>
    <ligand>
        <name>Zn(2+)</name>
        <dbReference type="ChEBI" id="CHEBI:29105"/>
        <label>1</label>
    </ligand>
</feature>
<dbReference type="PIRSF" id="PIRSF001235">
    <property type="entry name" value="Amidase_carbamoylase"/>
    <property type="match status" value="1"/>
</dbReference>
<protein>
    <submittedName>
        <fullName evidence="4">N-carbamoyl-L-amino-acid hydrolase</fullName>
    </submittedName>
</protein>
<feature type="binding site" evidence="3">
    <location>
        <position position="382"/>
    </location>
    <ligand>
        <name>Zn(2+)</name>
        <dbReference type="ChEBI" id="CHEBI:29105"/>
        <label>2</label>
    </ligand>
</feature>
<dbReference type="InterPro" id="IPR002933">
    <property type="entry name" value="Peptidase_M20"/>
</dbReference>
<dbReference type="AlphaFoldDB" id="A0A286BXZ3"/>
<evidence type="ECO:0000313" key="5">
    <source>
        <dbReference type="Proteomes" id="UP000219271"/>
    </source>
</evidence>
<dbReference type="EMBL" id="OCMY01000001">
    <property type="protein sequence ID" value="SOD39029.1"/>
    <property type="molecule type" value="Genomic_DNA"/>
</dbReference>
<dbReference type="Proteomes" id="UP000219271">
    <property type="component" value="Unassembled WGS sequence"/>
</dbReference>
<dbReference type="RefSeq" id="WP_097096884.1">
    <property type="nucleotide sequence ID" value="NZ_OCMY01000001.1"/>
</dbReference>
<comment type="similarity">
    <text evidence="1">Belongs to the peptidase M20 family.</text>
</comment>
<reference evidence="5" key="1">
    <citation type="submission" date="2017-09" db="EMBL/GenBank/DDBJ databases">
        <authorList>
            <person name="Varghese N."/>
            <person name="Submissions S."/>
        </authorList>
    </citation>
    <scope>NUCLEOTIDE SEQUENCE [LARGE SCALE GENOMIC DNA]</scope>
    <source>
        <strain evidence="5">JKS000234</strain>
    </source>
</reference>
<gene>
    <name evidence="4" type="ORF">SAMN06273570_3467</name>
</gene>
<feature type="binding site" evidence="3">
    <location>
        <position position="95"/>
    </location>
    <ligand>
        <name>Zn(2+)</name>
        <dbReference type="ChEBI" id="CHEBI:29105"/>
        <label>2</label>
    </ligand>
</feature>
<dbReference type="NCBIfam" id="TIGR01879">
    <property type="entry name" value="hydantase"/>
    <property type="match status" value="1"/>
</dbReference>
<evidence type="ECO:0000256" key="2">
    <source>
        <dbReference type="ARBA" id="ARBA00022801"/>
    </source>
</evidence>
<evidence type="ECO:0000256" key="1">
    <source>
        <dbReference type="ARBA" id="ARBA00006153"/>
    </source>
</evidence>
<evidence type="ECO:0000256" key="3">
    <source>
        <dbReference type="PIRSR" id="PIRSR001235-1"/>
    </source>
</evidence>
<keyword evidence="2 4" id="KW-0378">Hydrolase</keyword>